<comment type="catalytic activity">
    <reaction evidence="8">
        <text>Fe-coproporphyrin III + 2 H(+) = coproporphyrin III + Fe(2+)</text>
        <dbReference type="Rhea" id="RHEA:49572"/>
        <dbReference type="ChEBI" id="CHEBI:15378"/>
        <dbReference type="ChEBI" id="CHEBI:29033"/>
        <dbReference type="ChEBI" id="CHEBI:68438"/>
        <dbReference type="ChEBI" id="CHEBI:131725"/>
        <dbReference type="EC" id="4.99.1.9"/>
    </reaction>
    <physiologicalReaction direction="right-to-left" evidence="8">
        <dbReference type="Rhea" id="RHEA:49574"/>
    </physiologicalReaction>
</comment>
<comment type="function">
    <text evidence="9 10">Catalyzes the ferrous insertion into protoporphyrin IX.</text>
</comment>
<keyword evidence="5 9" id="KW-0350">Heme biosynthesis</keyword>
<dbReference type="GO" id="GO:0046872">
    <property type="term" value="F:metal ion binding"/>
    <property type="evidence" value="ECO:0007669"/>
    <property type="project" value="UniProtKB-KW"/>
</dbReference>
<reference evidence="11 12" key="1">
    <citation type="submission" date="2007-03" db="EMBL/GenBank/DDBJ databases">
        <title>Complete sequence of Shewanella loihica PV-4.</title>
        <authorList>
            <consortium name="US DOE Joint Genome Institute"/>
            <person name="Copeland A."/>
            <person name="Lucas S."/>
            <person name="Lapidus A."/>
            <person name="Barry K."/>
            <person name="Detter J.C."/>
            <person name="Glavina del Rio T."/>
            <person name="Hammon N."/>
            <person name="Israni S."/>
            <person name="Dalin E."/>
            <person name="Tice H."/>
            <person name="Pitluck S."/>
            <person name="Chain P."/>
            <person name="Malfatti S."/>
            <person name="Shin M."/>
            <person name="Vergez L."/>
            <person name="Schmutz J."/>
            <person name="Larimer F."/>
            <person name="Land M."/>
            <person name="Hauser L."/>
            <person name="Kyrpides N."/>
            <person name="Mikhailova N."/>
            <person name="Romine M.F."/>
            <person name="Serres G."/>
            <person name="Fredrickson J."/>
            <person name="Tiedje J."/>
            <person name="Richardson P."/>
        </authorList>
    </citation>
    <scope>NUCLEOTIDE SEQUENCE [LARGE SCALE GENOMIC DNA]</scope>
    <source>
        <strain evidence="12">ATCC BAA-1088 / PV-4</strain>
    </source>
</reference>
<dbReference type="Gene3D" id="3.40.50.1400">
    <property type="match status" value="2"/>
</dbReference>
<evidence type="ECO:0000256" key="10">
    <source>
        <dbReference type="RuleBase" id="RU000607"/>
    </source>
</evidence>
<keyword evidence="4 9" id="KW-0408">Iron</keyword>
<keyword evidence="7 9" id="KW-0627">Porphyrin biosynthesis</keyword>
<dbReference type="SUPFAM" id="SSF53800">
    <property type="entry name" value="Chelatase"/>
    <property type="match status" value="1"/>
</dbReference>
<name>A3QC13_SHELP</name>
<comment type="similarity">
    <text evidence="1 9 10">Belongs to the ferrochelatase family.</text>
</comment>
<comment type="catalytic activity">
    <reaction evidence="9 10">
        <text>heme b + 2 H(+) = protoporphyrin IX + Fe(2+)</text>
        <dbReference type="Rhea" id="RHEA:22584"/>
        <dbReference type="ChEBI" id="CHEBI:15378"/>
        <dbReference type="ChEBI" id="CHEBI:29033"/>
        <dbReference type="ChEBI" id="CHEBI:57306"/>
        <dbReference type="ChEBI" id="CHEBI:60344"/>
        <dbReference type="EC" id="4.98.1.1"/>
    </reaction>
</comment>
<organism evidence="11 12">
    <name type="scientific">Shewanella loihica (strain ATCC BAA-1088 / PV-4)</name>
    <dbReference type="NCBI Taxonomy" id="323850"/>
    <lineage>
        <taxon>Bacteria</taxon>
        <taxon>Pseudomonadati</taxon>
        <taxon>Pseudomonadota</taxon>
        <taxon>Gammaproteobacteria</taxon>
        <taxon>Alteromonadales</taxon>
        <taxon>Shewanellaceae</taxon>
        <taxon>Shewanella</taxon>
    </lineage>
</organism>
<dbReference type="Proteomes" id="UP000001558">
    <property type="component" value="Chromosome"/>
</dbReference>
<evidence type="ECO:0000256" key="1">
    <source>
        <dbReference type="ARBA" id="ARBA00007718"/>
    </source>
</evidence>
<evidence type="ECO:0000256" key="8">
    <source>
        <dbReference type="ARBA" id="ARBA00024536"/>
    </source>
</evidence>
<feature type="binding site" evidence="9">
    <location>
        <position position="229"/>
    </location>
    <ligand>
        <name>Fe(2+)</name>
        <dbReference type="ChEBI" id="CHEBI:29033"/>
    </ligand>
</feature>
<dbReference type="PANTHER" id="PTHR11108">
    <property type="entry name" value="FERROCHELATASE"/>
    <property type="match status" value="1"/>
</dbReference>
<evidence type="ECO:0000256" key="6">
    <source>
        <dbReference type="ARBA" id="ARBA00023239"/>
    </source>
</evidence>
<keyword evidence="12" id="KW-1185">Reference proteome</keyword>
<dbReference type="NCBIfam" id="TIGR00109">
    <property type="entry name" value="hemH"/>
    <property type="match status" value="1"/>
</dbReference>
<comment type="subcellular location">
    <subcellularLocation>
        <location evidence="9 10">Cytoplasm</location>
    </subcellularLocation>
</comment>
<evidence type="ECO:0000256" key="5">
    <source>
        <dbReference type="ARBA" id="ARBA00023133"/>
    </source>
</evidence>
<dbReference type="CDD" id="cd00419">
    <property type="entry name" value="Ferrochelatase_C"/>
    <property type="match status" value="1"/>
</dbReference>
<protein>
    <recommendedName>
        <fullName evidence="9 10">Ferrochelatase</fullName>
        <ecNumber evidence="9 10">4.98.1.1</ecNumber>
    </recommendedName>
    <alternativeName>
        <fullName evidence="9">Heme synthase</fullName>
    </alternativeName>
    <alternativeName>
        <fullName evidence="9">Protoheme ferro-lyase</fullName>
    </alternativeName>
</protein>
<dbReference type="GO" id="GO:0006783">
    <property type="term" value="P:heme biosynthetic process"/>
    <property type="evidence" value="ECO:0007669"/>
    <property type="project" value="UniProtKB-UniRule"/>
</dbReference>
<dbReference type="KEGG" id="slo:Shew_1140"/>
<dbReference type="eggNOG" id="COG0276">
    <property type="taxonomic scope" value="Bacteria"/>
</dbReference>
<dbReference type="HAMAP" id="MF_00323">
    <property type="entry name" value="Ferrochelatase"/>
    <property type="match status" value="1"/>
</dbReference>
<dbReference type="UniPathway" id="UPA00252">
    <property type="reaction ID" value="UER00325"/>
</dbReference>
<accession>A3QC13</accession>
<evidence type="ECO:0000256" key="2">
    <source>
        <dbReference type="ARBA" id="ARBA00022490"/>
    </source>
</evidence>
<dbReference type="InterPro" id="IPR033644">
    <property type="entry name" value="Ferrochelatase_C"/>
</dbReference>
<dbReference type="Pfam" id="PF00762">
    <property type="entry name" value="Ferrochelatase"/>
    <property type="match status" value="1"/>
</dbReference>
<comment type="pathway">
    <text evidence="9 10">Porphyrin-containing compound metabolism; protoheme biosynthesis; protoheme from protoporphyrin-IX: step 1/1.</text>
</comment>
<dbReference type="BRENDA" id="4.99.1.1">
    <property type="organism ID" value="12544"/>
</dbReference>
<evidence type="ECO:0000313" key="12">
    <source>
        <dbReference type="Proteomes" id="UP000001558"/>
    </source>
</evidence>
<dbReference type="GO" id="GO:0005737">
    <property type="term" value="C:cytoplasm"/>
    <property type="evidence" value="ECO:0007669"/>
    <property type="project" value="UniProtKB-SubCell"/>
</dbReference>
<dbReference type="PROSITE" id="PS00534">
    <property type="entry name" value="FERROCHELATASE"/>
    <property type="match status" value="1"/>
</dbReference>
<dbReference type="FunFam" id="3.40.50.1400:FF:000002">
    <property type="entry name" value="Ferrochelatase"/>
    <property type="match status" value="1"/>
</dbReference>
<evidence type="ECO:0000256" key="7">
    <source>
        <dbReference type="ARBA" id="ARBA00023244"/>
    </source>
</evidence>
<dbReference type="EMBL" id="CP000606">
    <property type="protein sequence ID" value="ABO23011.1"/>
    <property type="molecule type" value="Genomic_DNA"/>
</dbReference>
<dbReference type="InterPro" id="IPR019772">
    <property type="entry name" value="Ferrochelatase_AS"/>
</dbReference>
<evidence type="ECO:0000256" key="9">
    <source>
        <dbReference type="HAMAP-Rule" id="MF_00323"/>
    </source>
</evidence>
<evidence type="ECO:0000256" key="3">
    <source>
        <dbReference type="ARBA" id="ARBA00022723"/>
    </source>
</evidence>
<dbReference type="GO" id="GO:0004325">
    <property type="term" value="F:ferrochelatase activity"/>
    <property type="evidence" value="ECO:0007669"/>
    <property type="project" value="UniProtKB-UniRule"/>
</dbReference>
<sequence>MQRKRKRVGQHRQKQGITLAKYFGLNKQQGHGGRGKTTVLLMNLGTPDAPTTGAVRRYLAEFLSDPRVVEIPKLVWMLILHGIILRIRPAKSAALYQSIWTEQGSPLMAITQAQRDKLAQKLSENGSDVNVDFCMRYGEPSVKETLRRLHSEGTDKLIVLPLYPQYAAPTTASAFDALTKELISWRYLPSLHFINSYHDHPDYIAALADSIAKDFEQHGKPKKLVLSYHGMPERNLNLGDPYYCLCQKTTRLVVERLGLTDDDYITTFQSRFGKAKWLGPYTDASLEALAKEGVDDVAIVCPAFSADCLETLEEIEHENRDVFTQAGGSEYRYIPCLNDQELHIQMMVNLVRPYL</sequence>
<dbReference type="EC" id="4.98.1.1" evidence="9 10"/>
<keyword evidence="6 9" id="KW-0456">Lyase</keyword>
<keyword evidence="3 9" id="KW-0479">Metal-binding</keyword>
<gene>
    <name evidence="9" type="primary">hemH</name>
    <name evidence="11" type="ordered locus">Shew_1140</name>
</gene>
<proteinExistence type="inferred from homology"/>
<keyword evidence="2 9" id="KW-0963">Cytoplasm</keyword>
<dbReference type="PANTHER" id="PTHR11108:SF1">
    <property type="entry name" value="FERROCHELATASE, MITOCHONDRIAL"/>
    <property type="match status" value="1"/>
</dbReference>
<feature type="binding site" evidence="9">
    <location>
        <position position="310"/>
    </location>
    <ligand>
        <name>Fe(2+)</name>
        <dbReference type="ChEBI" id="CHEBI:29033"/>
    </ligand>
</feature>
<evidence type="ECO:0000313" key="11">
    <source>
        <dbReference type="EMBL" id="ABO23011.1"/>
    </source>
</evidence>
<dbReference type="CDD" id="cd03411">
    <property type="entry name" value="Ferrochelatase_N"/>
    <property type="match status" value="1"/>
</dbReference>
<dbReference type="InterPro" id="IPR001015">
    <property type="entry name" value="Ferrochelatase"/>
</dbReference>
<dbReference type="AlphaFoldDB" id="A3QC13"/>
<evidence type="ECO:0000256" key="4">
    <source>
        <dbReference type="ARBA" id="ARBA00023004"/>
    </source>
</evidence>
<dbReference type="InterPro" id="IPR033659">
    <property type="entry name" value="Ferrochelatase_N"/>
</dbReference>
<dbReference type="HOGENOM" id="CLU_018884_0_0_6"/>
<dbReference type="STRING" id="323850.Shew_1140"/>